<name>A0A8J3X6Y4_9ACTN</name>
<dbReference type="Pfam" id="PF03988">
    <property type="entry name" value="DUF347"/>
    <property type="match status" value="4"/>
</dbReference>
<organism evidence="2 3">
    <name type="scientific">Planotetraspora mira</name>
    <dbReference type="NCBI Taxonomy" id="58121"/>
    <lineage>
        <taxon>Bacteria</taxon>
        <taxon>Bacillati</taxon>
        <taxon>Actinomycetota</taxon>
        <taxon>Actinomycetes</taxon>
        <taxon>Streptosporangiales</taxon>
        <taxon>Streptosporangiaceae</taxon>
        <taxon>Planotetraspora</taxon>
    </lineage>
</organism>
<feature type="transmembrane region" description="Helical" evidence="1">
    <location>
        <begin position="103"/>
        <end position="126"/>
    </location>
</feature>
<keyword evidence="1" id="KW-0472">Membrane</keyword>
<protein>
    <submittedName>
        <fullName evidence="2">Membrane protein</fullName>
    </submittedName>
</protein>
<keyword evidence="3" id="KW-1185">Reference proteome</keyword>
<feature type="transmembrane region" description="Helical" evidence="1">
    <location>
        <begin position="146"/>
        <end position="166"/>
    </location>
</feature>
<dbReference type="AlphaFoldDB" id="A0A8J3X6Y4"/>
<feature type="transmembrane region" description="Helical" evidence="1">
    <location>
        <begin position="77"/>
        <end position="97"/>
    </location>
</feature>
<keyword evidence="1" id="KW-0812">Transmembrane</keyword>
<reference evidence="2 3" key="1">
    <citation type="submission" date="2021-01" db="EMBL/GenBank/DDBJ databases">
        <title>Whole genome shotgun sequence of Planotetraspora mira NBRC 15435.</title>
        <authorList>
            <person name="Komaki H."/>
            <person name="Tamura T."/>
        </authorList>
    </citation>
    <scope>NUCLEOTIDE SEQUENCE [LARGE SCALE GENOMIC DNA]</scope>
    <source>
        <strain evidence="2 3">NBRC 15435</strain>
    </source>
</reference>
<accession>A0A8J3X6Y4</accession>
<evidence type="ECO:0000313" key="3">
    <source>
        <dbReference type="Proteomes" id="UP000650628"/>
    </source>
</evidence>
<gene>
    <name evidence="2" type="ORF">Pmi06nite_37790</name>
</gene>
<feature type="transmembrane region" description="Helical" evidence="1">
    <location>
        <begin position="20"/>
        <end position="38"/>
    </location>
</feature>
<proteinExistence type="predicted"/>
<sequence>MMTPERRAVSSPARQALNKVPSITIYFWIIKILCTTVGETAADFLSSTLNLGLTNTTYVMAALLAVFLYFQFRGRSYVPSIYWVTVVLISVVGTLITDNLTDGFGVSLETTTVIFGVALIATFAAWYASERTLSIHTIHTARRESFYWLAILFTFALGTAAGDLVAERMNMGYLLSAVMFGALIGIVALAYGVAKVNTVLTFWIAYILTRPLGASIGDYLSQPGDEGGLALGTVVTSLLFLIAIVGFVLYLTTSRRDQDGPHVLAAAHGPAARLASTRGAADGRHQGR</sequence>
<dbReference type="InterPro" id="IPR007136">
    <property type="entry name" value="DUF347"/>
</dbReference>
<dbReference type="RefSeq" id="WP_203954303.1">
    <property type="nucleotide sequence ID" value="NZ_BOOO01000019.1"/>
</dbReference>
<dbReference type="Proteomes" id="UP000650628">
    <property type="component" value="Unassembled WGS sequence"/>
</dbReference>
<comment type="caution">
    <text evidence="2">The sequence shown here is derived from an EMBL/GenBank/DDBJ whole genome shotgun (WGS) entry which is preliminary data.</text>
</comment>
<feature type="transmembrane region" description="Helical" evidence="1">
    <location>
        <begin position="200"/>
        <end position="217"/>
    </location>
</feature>
<evidence type="ECO:0000313" key="2">
    <source>
        <dbReference type="EMBL" id="GII30337.1"/>
    </source>
</evidence>
<feature type="transmembrane region" description="Helical" evidence="1">
    <location>
        <begin position="50"/>
        <end position="70"/>
    </location>
</feature>
<keyword evidence="1" id="KW-1133">Transmembrane helix</keyword>
<dbReference type="EMBL" id="BOOO01000019">
    <property type="protein sequence ID" value="GII30337.1"/>
    <property type="molecule type" value="Genomic_DNA"/>
</dbReference>
<feature type="transmembrane region" description="Helical" evidence="1">
    <location>
        <begin position="229"/>
        <end position="251"/>
    </location>
</feature>
<feature type="transmembrane region" description="Helical" evidence="1">
    <location>
        <begin position="172"/>
        <end position="193"/>
    </location>
</feature>
<evidence type="ECO:0000256" key="1">
    <source>
        <dbReference type="SAM" id="Phobius"/>
    </source>
</evidence>